<dbReference type="EMBL" id="BOVJ01000222">
    <property type="protein sequence ID" value="GIQ66876.1"/>
    <property type="molecule type" value="Genomic_DNA"/>
</dbReference>
<dbReference type="CDD" id="cd05819">
    <property type="entry name" value="NHL"/>
    <property type="match status" value="1"/>
</dbReference>
<dbReference type="Proteomes" id="UP000680304">
    <property type="component" value="Unassembled WGS sequence"/>
</dbReference>
<dbReference type="InterPro" id="IPR051262">
    <property type="entry name" value="SMP-30/CGR1_Lactonase"/>
</dbReference>
<evidence type="ECO:0000313" key="5">
    <source>
        <dbReference type="Proteomes" id="UP000680304"/>
    </source>
</evidence>
<feature type="domain" description="SMP-30/Gluconolactonase/LRE-like region" evidence="3">
    <location>
        <begin position="66"/>
        <end position="258"/>
    </location>
</feature>
<dbReference type="Gene3D" id="2.120.10.30">
    <property type="entry name" value="TolB, C-terminal domain"/>
    <property type="match status" value="1"/>
</dbReference>
<protein>
    <recommendedName>
        <fullName evidence="3">SMP-30/Gluconolactonase/LRE-like region domain-containing protein</fullName>
    </recommendedName>
</protein>
<sequence>MQPLIPIEKVEVFFDGLLTEPKLNHPEGLAFDAEGNLWCGGEDGEIFRIDPEGKRIELIAETGGFCLGMAFDRGGNLYICDLKKSAVFKLDTRSRQISLFADGNDQMKLTTPNFPVVDHERGCLYVSSSNKNGPGIWKFDLRTGEGGLWYDQPLGFANGMALSLDNNALYVAETFDHRISKIPIDGEGKAGRKEIVAEVEALPDGLAVDSQGRIYVSCYEPSQVLRIGGNGEVELVAHDPEAHTFCHPTNCAFFGDALYTSNLGRWHITKVPVGTTGKSLL</sequence>
<organism evidence="4 5">
    <name type="scientific">Paenibacillus cisolokensis</name>
    <dbReference type="NCBI Taxonomy" id="1658519"/>
    <lineage>
        <taxon>Bacteria</taxon>
        <taxon>Bacillati</taxon>
        <taxon>Bacillota</taxon>
        <taxon>Bacilli</taxon>
        <taxon>Bacillales</taxon>
        <taxon>Paenibacillaceae</taxon>
        <taxon>Paenibacillus</taxon>
    </lineage>
</organism>
<name>A0ABQ4NFC8_9BACL</name>
<evidence type="ECO:0000259" key="3">
    <source>
        <dbReference type="Pfam" id="PF08450"/>
    </source>
</evidence>
<keyword evidence="2" id="KW-0378">Hydrolase</keyword>
<gene>
    <name evidence="4" type="ORF">PACILC2_54440</name>
</gene>
<proteinExistence type="inferred from homology"/>
<dbReference type="PANTHER" id="PTHR47572:SF4">
    <property type="entry name" value="LACTONASE DRP35"/>
    <property type="match status" value="1"/>
</dbReference>
<dbReference type="SUPFAM" id="SSF63829">
    <property type="entry name" value="Calcium-dependent phosphotriesterase"/>
    <property type="match status" value="1"/>
</dbReference>
<keyword evidence="5" id="KW-1185">Reference proteome</keyword>
<dbReference type="Pfam" id="PF20067">
    <property type="entry name" value="SSL_N"/>
    <property type="match status" value="1"/>
</dbReference>
<accession>A0ABQ4NFC8</accession>
<dbReference type="PANTHER" id="PTHR47572">
    <property type="entry name" value="LIPOPROTEIN-RELATED"/>
    <property type="match status" value="1"/>
</dbReference>
<dbReference type="InterPro" id="IPR013658">
    <property type="entry name" value="SGL"/>
</dbReference>
<dbReference type="Pfam" id="PF08450">
    <property type="entry name" value="SGL"/>
    <property type="match status" value="1"/>
</dbReference>
<dbReference type="InterPro" id="IPR011042">
    <property type="entry name" value="6-blade_b-propeller_TolB-like"/>
</dbReference>
<dbReference type="RefSeq" id="WP_062489341.1">
    <property type="nucleotide sequence ID" value="NZ_BOVJ01000222.1"/>
</dbReference>
<evidence type="ECO:0000313" key="4">
    <source>
        <dbReference type="EMBL" id="GIQ66876.1"/>
    </source>
</evidence>
<comment type="caution">
    <text evidence="4">The sequence shown here is derived from an EMBL/GenBank/DDBJ whole genome shotgun (WGS) entry which is preliminary data.</text>
</comment>
<evidence type="ECO:0000256" key="2">
    <source>
        <dbReference type="ARBA" id="ARBA00022801"/>
    </source>
</evidence>
<comment type="similarity">
    <text evidence="1">Belongs to the SMP-30/CGR1 family.</text>
</comment>
<reference evidence="4 5" key="1">
    <citation type="submission" date="2021-04" db="EMBL/GenBank/DDBJ databases">
        <title>Draft genome sequence of Paenibacillus cisolokensis, LC2-13A.</title>
        <authorList>
            <person name="Uke A."/>
            <person name="Chhe C."/>
            <person name="Baramee S."/>
            <person name="Kosugi A."/>
        </authorList>
    </citation>
    <scope>NUCLEOTIDE SEQUENCE [LARGE SCALE GENOMIC DNA]</scope>
    <source>
        <strain evidence="4 5">LC2-13A</strain>
    </source>
</reference>
<evidence type="ECO:0000256" key="1">
    <source>
        <dbReference type="ARBA" id="ARBA00008853"/>
    </source>
</evidence>